<dbReference type="AlphaFoldDB" id="A0A3B0YXK6"/>
<dbReference type="GO" id="GO:0006235">
    <property type="term" value="P:dTTP biosynthetic process"/>
    <property type="evidence" value="ECO:0007669"/>
    <property type="project" value="TreeGrafter"/>
</dbReference>
<evidence type="ECO:0000313" key="10">
    <source>
        <dbReference type="EMBL" id="VAW84161.1"/>
    </source>
</evidence>
<dbReference type="GO" id="GO:0006227">
    <property type="term" value="P:dUDP biosynthetic process"/>
    <property type="evidence" value="ECO:0007669"/>
    <property type="project" value="TreeGrafter"/>
</dbReference>
<accession>A0A3B0YXK6</accession>
<evidence type="ECO:0000256" key="4">
    <source>
        <dbReference type="ARBA" id="ARBA00022727"/>
    </source>
</evidence>
<dbReference type="Pfam" id="PF02223">
    <property type="entry name" value="Thymidylate_kin"/>
    <property type="match status" value="1"/>
</dbReference>
<keyword evidence="5" id="KW-0547">Nucleotide-binding</keyword>
<dbReference type="NCBIfam" id="TIGR00041">
    <property type="entry name" value="DTMP_kinase"/>
    <property type="match status" value="1"/>
</dbReference>
<evidence type="ECO:0000256" key="2">
    <source>
        <dbReference type="ARBA" id="ARBA00012980"/>
    </source>
</evidence>
<comment type="catalytic activity">
    <reaction evidence="8">
        <text>dTMP + ATP = dTDP + ADP</text>
        <dbReference type="Rhea" id="RHEA:13517"/>
        <dbReference type="ChEBI" id="CHEBI:30616"/>
        <dbReference type="ChEBI" id="CHEBI:58369"/>
        <dbReference type="ChEBI" id="CHEBI:63528"/>
        <dbReference type="ChEBI" id="CHEBI:456216"/>
        <dbReference type="EC" id="2.7.4.9"/>
    </reaction>
</comment>
<keyword evidence="4" id="KW-0545">Nucleotide biosynthesis</keyword>
<dbReference type="CDD" id="cd01672">
    <property type="entry name" value="TMPK"/>
    <property type="match status" value="1"/>
</dbReference>
<evidence type="ECO:0000256" key="6">
    <source>
        <dbReference type="ARBA" id="ARBA00022777"/>
    </source>
</evidence>
<keyword evidence="3 10" id="KW-0808">Transferase</keyword>
<evidence type="ECO:0000256" key="8">
    <source>
        <dbReference type="ARBA" id="ARBA00048743"/>
    </source>
</evidence>
<feature type="domain" description="Thymidylate kinase-like" evidence="9">
    <location>
        <begin position="8"/>
        <end position="197"/>
    </location>
</feature>
<sequence>MTGCFISVEGIEGVGKSTNVEFIYQCLKDEGVDVVKTREPGGTELGEAIRNILLTPHHNDITDDTELLLMFAARSQHITTKIVPALSQDQWVLCDRFTDASYAYQGGGRNIPYERIETLEQWVQGTLRPDVTLLLDAPVELAMSRVHGRGKHDRFEQEEETFFQNVREHYLAMAKRSPNRYRVIDASFDLDHVQAQIKTEIDNIIEVYRA</sequence>
<dbReference type="FunFam" id="3.40.50.300:FF:000225">
    <property type="entry name" value="Thymidylate kinase"/>
    <property type="match status" value="1"/>
</dbReference>
<dbReference type="SUPFAM" id="SSF52540">
    <property type="entry name" value="P-loop containing nucleoside triphosphate hydrolases"/>
    <property type="match status" value="1"/>
</dbReference>
<dbReference type="GO" id="GO:0005829">
    <property type="term" value="C:cytosol"/>
    <property type="evidence" value="ECO:0007669"/>
    <property type="project" value="TreeGrafter"/>
</dbReference>
<dbReference type="InterPro" id="IPR027417">
    <property type="entry name" value="P-loop_NTPase"/>
</dbReference>
<protein>
    <recommendedName>
        <fullName evidence="2">dTMP kinase</fullName>
        <ecNumber evidence="2">2.7.4.9</ecNumber>
    </recommendedName>
</protein>
<keyword evidence="6 10" id="KW-0418">Kinase</keyword>
<evidence type="ECO:0000256" key="3">
    <source>
        <dbReference type="ARBA" id="ARBA00022679"/>
    </source>
</evidence>
<reference evidence="10" key="1">
    <citation type="submission" date="2018-06" db="EMBL/GenBank/DDBJ databases">
        <authorList>
            <person name="Zhirakovskaya E."/>
        </authorList>
    </citation>
    <scope>NUCLEOTIDE SEQUENCE</scope>
</reference>
<comment type="similarity">
    <text evidence="1">Belongs to the thymidylate kinase family.</text>
</comment>
<dbReference type="PANTHER" id="PTHR10344">
    <property type="entry name" value="THYMIDYLATE KINASE"/>
    <property type="match status" value="1"/>
</dbReference>
<dbReference type="Gene3D" id="3.40.50.300">
    <property type="entry name" value="P-loop containing nucleotide triphosphate hydrolases"/>
    <property type="match status" value="1"/>
</dbReference>
<gene>
    <name evidence="10" type="ORF">MNBD_GAMMA16-761</name>
</gene>
<dbReference type="HAMAP" id="MF_00165">
    <property type="entry name" value="Thymidylate_kinase"/>
    <property type="match status" value="1"/>
</dbReference>
<evidence type="ECO:0000256" key="5">
    <source>
        <dbReference type="ARBA" id="ARBA00022741"/>
    </source>
</evidence>
<keyword evidence="7" id="KW-0067">ATP-binding</keyword>
<name>A0A3B0YXK6_9ZZZZ</name>
<dbReference type="GO" id="GO:0006233">
    <property type="term" value="P:dTDP biosynthetic process"/>
    <property type="evidence" value="ECO:0007669"/>
    <property type="project" value="InterPro"/>
</dbReference>
<evidence type="ECO:0000256" key="1">
    <source>
        <dbReference type="ARBA" id="ARBA00009776"/>
    </source>
</evidence>
<dbReference type="EMBL" id="UOFO01000034">
    <property type="protein sequence ID" value="VAW84161.1"/>
    <property type="molecule type" value="Genomic_DNA"/>
</dbReference>
<dbReference type="GO" id="GO:0004798">
    <property type="term" value="F:dTMP kinase activity"/>
    <property type="evidence" value="ECO:0007669"/>
    <property type="project" value="UniProtKB-EC"/>
</dbReference>
<evidence type="ECO:0000256" key="7">
    <source>
        <dbReference type="ARBA" id="ARBA00022840"/>
    </source>
</evidence>
<dbReference type="PANTHER" id="PTHR10344:SF4">
    <property type="entry name" value="UMP-CMP KINASE 2, MITOCHONDRIAL"/>
    <property type="match status" value="1"/>
</dbReference>
<organism evidence="10">
    <name type="scientific">hydrothermal vent metagenome</name>
    <dbReference type="NCBI Taxonomy" id="652676"/>
    <lineage>
        <taxon>unclassified sequences</taxon>
        <taxon>metagenomes</taxon>
        <taxon>ecological metagenomes</taxon>
    </lineage>
</organism>
<dbReference type="InterPro" id="IPR039430">
    <property type="entry name" value="Thymidylate_kin-like_dom"/>
</dbReference>
<dbReference type="InterPro" id="IPR018094">
    <property type="entry name" value="Thymidylate_kinase"/>
</dbReference>
<evidence type="ECO:0000259" key="9">
    <source>
        <dbReference type="Pfam" id="PF02223"/>
    </source>
</evidence>
<dbReference type="GO" id="GO:0005524">
    <property type="term" value="F:ATP binding"/>
    <property type="evidence" value="ECO:0007669"/>
    <property type="project" value="UniProtKB-KW"/>
</dbReference>
<dbReference type="EC" id="2.7.4.9" evidence="2"/>
<proteinExistence type="inferred from homology"/>